<sequence>MGWFSNGKCTSKVRLDGKTAVITGANTGIGKKTALDLAKRGATVIMACRNIDKAKEATKGIKKCGNEKVIVEKLDLSSLQSVQDFCTRIQKNHQNIHLLINNAGVITKLRELSVDGYEMHFATNHLGHFLLTLLLLPTIIAPQPARIVNVSSKFHIFTRSLHFDDVNLEKSYQTLLAYARSKLANILFTRELAHRLKDTGVNVYCLHPGVVRTEISRHVDSSFFRGARWLYHTVGYPFMKSPKQGAQTTLYCALDEKTANNTGLYYDDCKVSCTSALAKNDEVAKELWEVSEKMVNLGDFDPFLSLKK</sequence>
<dbReference type="PRINTS" id="PR00080">
    <property type="entry name" value="SDRFAMILY"/>
</dbReference>
<dbReference type="Proteomes" id="UP000494040">
    <property type="component" value="Unassembled WGS sequence"/>
</dbReference>
<evidence type="ECO:0000256" key="1">
    <source>
        <dbReference type="ARBA" id="ARBA00023002"/>
    </source>
</evidence>
<dbReference type="RefSeq" id="XP_014251600.1">
    <property type="nucleotide sequence ID" value="XM_014396114.2"/>
</dbReference>
<reference evidence="3" key="1">
    <citation type="submission" date="2022-01" db="UniProtKB">
        <authorList>
            <consortium name="EnsemblMetazoa"/>
        </authorList>
    </citation>
    <scope>IDENTIFICATION</scope>
</reference>
<evidence type="ECO:0000313" key="4">
    <source>
        <dbReference type="Proteomes" id="UP000494040"/>
    </source>
</evidence>
<name>A0A8I6RSA4_CIMLE</name>
<dbReference type="PANTHER" id="PTHR43157">
    <property type="entry name" value="PHOSPHATIDYLINOSITOL-GLYCAN BIOSYNTHESIS CLASS F PROTEIN-RELATED"/>
    <property type="match status" value="1"/>
</dbReference>
<dbReference type="CDD" id="cd05327">
    <property type="entry name" value="retinol-DH_like_SDR_c_like"/>
    <property type="match status" value="1"/>
</dbReference>
<dbReference type="PANTHER" id="PTHR43157:SF73">
    <property type="entry name" value="WW DOMAIN-CONTAINING OXIDOREDUCTASE-LIKE PROTEIN"/>
    <property type="match status" value="1"/>
</dbReference>
<dbReference type="SUPFAM" id="SSF51735">
    <property type="entry name" value="NAD(P)-binding Rossmann-fold domains"/>
    <property type="match status" value="1"/>
</dbReference>
<dbReference type="InterPro" id="IPR036291">
    <property type="entry name" value="NAD(P)-bd_dom_sf"/>
</dbReference>
<evidence type="ECO:0000256" key="2">
    <source>
        <dbReference type="RuleBase" id="RU000363"/>
    </source>
</evidence>
<dbReference type="InterPro" id="IPR002347">
    <property type="entry name" value="SDR_fam"/>
</dbReference>
<dbReference type="PRINTS" id="PR00081">
    <property type="entry name" value="GDHRDH"/>
</dbReference>
<dbReference type="EnsemblMetazoa" id="XM_014396112.2">
    <property type="protein sequence ID" value="XP_014251598.1"/>
    <property type="gene ID" value="LOC106667879"/>
</dbReference>
<dbReference type="OMA" id="FHSTEFA"/>
<dbReference type="GeneID" id="106667879"/>
<dbReference type="EnsemblMetazoa" id="XM_014396114.2">
    <property type="protein sequence ID" value="XP_014251600.1"/>
    <property type="gene ID" value="LOC106667879"/>
</dbReference>
<evidence type="ECO:0000313" key="3">
    <source>
        <dbReference type="EnsemblMetazoa" id="XP_014251600.1"/>
    </source>
</evidence>
<keyword evidence="4" id="KW-1185">Reference proteome</keyword>
<dbReference type="Pfam" id="PF00106">
    <property type="entry name" value="adh_short"/>
    <property type="match status" value="1"/>
</dbReference>
<organism evidence="3 4">
    <name type="scientific">Cimex lectularius</name>
    <name type="common">Bed bug</name>
    <name type="synonym">Acanthia lectularia</name>
    <dbReference type="NCBI Taxonomy" id="79782"/>
    <lineage>
        <taxon>Eukaryota</taxon>
        <taxon>Metazoa</taxon>
        <taxon>Ecdysozoa</taxon>
        <taxon>Arthropoda</taxon>
        <taxon>Hexapoda</taxon>
        <taxon>Insecta</taxon>
        <taxon>Pterygota</taxon>
        <taxon>Neoptera</taxon>
        <taxon>Paraneoptera</taxon>
        <taxon>Hemiptera</taxon>
        <taxon>Heteroptera</taxon>
        <taxon>Panheteroptera</taxon>
        <taxon>Cimicomorpha</taxon>
        <taxon>Cimicidae</taxon>
        <taxon>Cimex</taxon>
    </lineage>
</organism>
<protein>
    <recommendedName>
        <fullName evidence="5">Retinol dehydrogenase 11-like</fullName>
    </recommendedName>
</protein>
<evidence type="ECO:0008006" key="5">
    <source>
        <dbReference type="Google" id="ProtNLM"/>
    </source>
</evidence>
<dbReference type="Gene3D" id="3.40.50.720">
    <property type="entry name" value="NAD(P)-binding Rossmann-like Domain"/>
    <property type="match status" value="1"/>
</dbReference>
<proteinExistence type="inferred from homology"/>
<accession>A0A8I6RSA4</accession>
<keyword evidence="1" id="KW-0560">Oxidoreductase</keyword>
<dbReference type="GO" id="GO:0016491">
    <property type="term" value="F:oxidoreductase activity"/>
    <property type="evidence" value="ECO:0007669"/>
    <property type="project" value="UniProtKB-KW"/>
</dbReference>
<comment type="similarity">
    <text evidence="2">Belongs to the short-chain dehydrogenases/reductases (SDR) family.</text>
</comment>
<dbReference type="OrthoDB" id="191139at2759"/>
<dbReference type="KEGG" id="clec:106667879"/>
<dbReference type="RefSeq" id="XP_014251598.1">
    <property type="nucleotide sequence ID" value="XM_014396112.2"/>
</dbReference>
<dbReference type="AlphaFoldDB" id="A0A8I6RSA4"/>